<dbReference type="RefSeq" id="WP_189004013.1">
    <property type="nucleotide sequence ID" value="NZ_BMOD01000013.1"/>
</dbReference>
<dbReference type="CDD" id="cd01392">
    <property type="entry name" value="HTH_LacI"/>
    <property type="match status" value="1"/>
</dbReference>
<feature type="domain" description="HTH lacI-type" evidence="4">
    <location>
        <begin position="12"/>
        <end position="67"/>
    </location>
</feature>
<gene>
    <name evidence="5" type="ORF">GCM10008938_31400</name>
</gene>
<dbReference type="Pfam" id="PF00356">
    <property type="entry name" value="LacI"/>
    <property type="match status" value="1"/>
</dbReference>
<keyword evidence="6" id="KW-1185">Reference proteome</keyword>
<protein>
    <submittedName>
        <fullName evidence="5">Transcriptional regulator</fullName>
    </submittedName>
</protein>
<dbReference type="Pfam" id="PF13377">
    <property type="entry name" value="Peripla_BP_3"/>
    <property type="match status" value="1"/>
</dbReference>
<dbReference type="PROSITE" id="PS50932">
    <property type="entry name" value="HTH_LACI_2"/>
    <property type="match status" value="1"/>
</dbReference>
<organism evidence="5 6">
    <name type="scientific">Deinococcus roseus</name>
    <dbReference type="NCBI Taxonomy" id="392414"/>
    <lineage>
        <taxon>Bacteria</taxon>
        <taxon>Thermotogati</taxon>
        <taxon>Deinococcota</taxon>
        <taxon>Deinococci</taxon>
        <taxon>Deinococcales</taxon>
        <taxon>Deinococcaceae</taxon>
        <taxon>Deinococcus</taxon>
    </lineage>
</organism>
<evidence type="ECO:0000256" key="1">
    <source>
        <dbReference type="ARBA" id="ARBA00023015"/>
    </source>
</evidence>
<dbReference type="SMART" id="SM00354">
    <property type="entry name" value="HTH_LACI"/>
    <property type="match status" value="1"/>
</dbReference>
<keyword evidence="1" id="KW-0805">Transcription regulation</keyword>
<name>A0ABQ2D2C1_9DEIO</name>
<accession>A0ABQ2D2C1</accession>
<dbReference type="InterPro" id="IPR046335">
    <property type="entry name" value="LacI/GalR-like_sensor"/>
</dbReference>
<evidence type="ECO:0000313" key="5">
    <source>
        <dbReference type="EMBL" id="GGJ42939.1"/>
    </source>
</evidence>
<dbReference type="InterPro" id="IPR000843">
    <property type="entry name" value="HTH_LacI"/>
</dbReference>
<dbReference type="InterPro" id="IPR010982">
    <property type="entry name" value="Lambda_DNA-bd_dom_sf"/>
</dbReference>
<dbReference type="PANTHER" id="PTHR30146">
    <property type="entry name" value="LACI-RELATED TRANSCRIPTIONAL REPRESSOR"/>
    <property type="match status" value="1"/>
</dbReference>
<evidence type="ECO:0000256" key="2">
    <source>
        <dbReference type="ARBA" id="ARBA00023125"/>
    </source>
</evidence>
<dbReference type="Proteomes" id="UP000632222">
    <property type="component" value="Unassembled WGS sequence"/>
</dbReference>
<keyword evidence="3" id="KW-0804">Transcription</keyword>
<dbReference type="CDD" id="cd06279">
    <property type="entry name" value="PBP1_LacI-like"/>
    <property type="match status" value="1"/>
</dbReference>
<dbReference type="Gene3D" id="1.10.260.40">
    <property type="entry name" value="lambda repressor-like DNA-binding domains"/>
    <property type="match status" value="1"/>
</dbReference>
<dbReference type="PANTHER" id="PTHR30146:SF138">
    <property type="entry name" value="TRANSCRIPTIONAL REGULATORY PROTEIN"/>
    <property type="match status" value="1"/>
</dbReference>
<evidence type="ECO:0000259" key="4">
    <source>
        <dbReference type="PROSITE" id="PS50932"/>
    </source>
</evidence>
<proteinExistence type="predicted"/>
<dbReference type="EMBL" id="BMOD01000013">
    <property type="protein sequence ID" value="GGJ42939.1"/>
    <property type="molecule type" value="Genomic_DNA"/>
</dbReference>
<dbReference type="SUPFAM" id="SSF47413">
    <property type="entry name" value="lambda repressor-like DNA-binding domains"/>
    <property type="match status" value="1"/>
</dbReference>
<dbReference type="InterPro" id="IPR028082">
    <property type="entry name" value="Peripla_BP_I"/>
</dbReference>
<dbReference type="SUPFAM" id="SSF53822">
    <property type="entry name" value="Periplasmic binding protein-like I"/>
    <property type="match status" value="1"/>
</dbReference>
<evidence type="ECO:0000313" key="6">
    <source>
        <dbReference type="Proteomes" id="UP000632222"/>
    </source>
</evidence>
<dbReference type="Gene3D" id="3.40.50.2300">
    <property type="match status" value="2"/>
</dbReference>
<reference evidence="6" key="1">
    <citation type="journal article" date="2019" name="Int. J. Syst. Evol. Microbiol.">
        <title>The Global Catalogue of Microorganisms (GCM) 10K type strain sequencing project: providing services to taxonomists for standard genome sequencing and annotation.</title>
        <authorList>
            <consortium name="The Broad Institute Genomics Platform"/>
            <consortium name="The Broad Institute Genome Sequencing Center for Infectious Disease"/>
            <person name="Wu L."/>
            <person name="Ma J."/>
        </authorList>
    </citation>
    <scope>NUCLEOTIDE SEQUENCE [LARGE SCALE GENOMIC DNA]</scope>
    <source>
        <strain evidence="6">JCM 14370</strain>
    </source>
</reference>
<evidence type="ECO:0000256" key="3">
    <source>
        <dbReference type="ARBA" id="ARBA00023163"/>
    </source>
</evidence>
<sequence length="356" mass="38278">MTREAPTPRRRATLKDVAAALGVSPATISNAYNRPHHLSADLRERVFQMAQQLGYPGPHPTARSLRIQQAGALGVLYPERLFQAFSDPFSTEFLRGITAATEGAGLGLLLVPASSSSHPAVSTVQGANVDGLVLYSLADNDPRMQAALVRQVPMVLVDQPRLEGFPFVGIEDQHGAEMAARHLIDLGHHKVGIVSLKFSPESFDILITANHPPTCHYRVSSSRLEGYLEGLQLPAEHLPVFICEHNSLQNGALAATQLLDAHPDLTAILTMSDQLAFGVMEAARNRGLNIPEDLSVVGYDDGASALQAGLTTIHQPSETKGRLAGEALIQLLQGQVPAAEQILPTRLVVRGTTRNF</sequence>
<comment type="caution">
    <text evidence="5">The sequence shown here is derived from an EMBL/GenBank/DDBJ whole genome shotgun (WGS) entry which is preliminary data.</text>
</comment>
<keyword evidence="2" id="KW-0238">DNA-binding</keyword>